<feature type="compositionally biased region" description="Acidic residues" evidence="1">
    <location>
        <begin position="772"/>
        <end position="781"/>
    </location>
</feature>
<feature type="compositionally biased region" description="Polar residues" evidence="1">
    <location>
        <begin position="712"/>
        <end position="722"/>
    </location>
</feature>
<evidence type="ECO:0000256" key="1">
    <source>
        <dbReference type="SAM" id="MobiDB-lite"/>
    </source>
</evidence>
<organism evidence="2">
    <name type="scientific">Plasmopara viticola lesion associated totivirus-like 4</name>
    <dbReference type="NCBI Taxonomy" id="2689139"/>
    <lineage>
        <taxon>Viruses</taxon>
        <taxon>Riboviria</taxon>
        <taxon>Orthornavirae</taxon>
        <taxon>Duplornaviricota</taxon>
        <taxon>Chrymotiviricetes</taxon>
        <taxon>Ghabrivirales</taxon>
        <taxon>Totiviridae</taxon>
    </lineage>
</organism>
<feature type="compositionally biased region" description="Basic and acidic residues" evidence="1">
    <location>
        <begin position="753"/>
        <end position="771"/>
    </location>
</feature>
<proteinExistence type="predicted"/>
<reference evidence="2" key="1">
    <citation type="journal article" date="2020" name="Virus Evol.">
        <title>Analysis of the virome associated to grapevine downy mildew lesions reveals new mycovirus lineages.</title>
        <authorList>
            <person name="Chiapello M."/>
            <person name="Rodriguez-Romero J."/>
            <person name="Ayllon M.A."/>
            <person name="Turina M."/>
        </authorList>
    </citation>
    <scope>NUCLEOTIDE SEQUENCE</scope>
    <source>
        <strain evidence="2">DMS4_DN30647</strain>
    </source>
</reference>
<sequence length="1243" mass="139692">MITERRPAGTFSNPALGIAEPMIPEIGEFEQEACGYVSGRSWVAAPPRSLAGETPLEVEYNEVGNIDDDEIDFDQDTRGCDLDVFGFAMKPMMLQERLSRSGFKCDLTNVIFATTKGVTRTTRNVGFKLERCDEIIKVGEKATSSDKTRLVVEPGYAAAFSVMTDEGVIKSRRSLTNAFPDPTNNMGEITEVCRHGRTLLTSSVETSRYVMRLAVMFVETVMATSGSTDRITWDVMQDPPYHALGSWAAFRPRVIQDAERNTEQNYVPWSKVAGLAMPQELTYYYVLKTAAADDARFLVNGVHIDPMCWPQIANLAIVSTSPISLRMQEDVAKELSAADIYAAARMWVFRYSKMQLFDDYVKFLMTMYWKKVGTDYVERLATSFPEASIELPKAQMRTFVMLPFLAGMDDTNSLINSVGTMDFLGKATETLSIAALTGMCCSWCNWETMDFAWSTGSVSMREQEQNLKYLRQVGGRVEIWDDVQGMLTKLGYHGKIGFLMAGVGCAASKDTYSAYVAAGATIRNTGDYLGMLPILPVGSAAMGYQNAQPLPKRACQADQAMLLSQVTRYCGTFAQACIAEQEEIEWFVQITDSRQSIVDTNAIQRPMRTGNGFSLDRGYLDYGTESGRTYRFGCVIGIRATYALGDPDDDRFSMKWWIRREPEENVRIIHLRGSRPDPDLGEAWYTPYGRRNARPGGYDNPPPFCGDAYGSLQEQTNQSNWPRRNYDDMNDRIDDEFPLYPYGEDQQEDSYQEDTRTSREGEVSEEQKENEMPENEQEEVNEPQSNSSDHESKIEDEDGNQHNPTRTGPEMTTAMILSSHSSFSGSTPSGTPPRSDTPTEQYPRMILTNQAQELVDRSSEDSVHEVLGSRQTLTPWDIDPETPFVPSVEPSPVPIVEPHTDNSHRQIPSGNVQSELQVQMPNVEQTSNITAHRISRTIPVERIPITEQQSSQPRERNRSRERALNVSSLVSMYERKNSQEEQKESDESGDAPSQENKPNRSIVPTAVDNTPVSEQEQLTESEQRRMEIDGVAMRILRAVRAARLAGDNRTDNDIITHHLEEMRYTPKERAIVADPNFRTQLEEMVPLMSPMTRSSNESEQLGELSTRDDDESIDNNSLILNDENQMPPTVEIEVSPTARSALGAIRRSGSVGNVIVSAVEEVARYGLSAAPSRTRNTLEGRRERRERRFRALNQREREEIERKRKAGERGRAGIGETSTAAESDEKNEEQLSRNQDDSAHNIV</sequence>
<feature type="compositionally biased region" description="Basic and acidic residues" evidence="1">
    <location>
        <begin position="973"/>
        <end position="986"/>
    </location>
</feature>
<feature type="region of interest" description="Disordered" evidence="1">
    <location>
        <begin position="874"/>
        <end position="908"/>
    </location>
</feature>
<feature type="compositionally biased region" description="Low complexity" evidence="1">
    <location>
        <begin position="818"/>
        <end position="839"/>
    </location>
</feature>
<accession>A0A6B9HDC7</accession>
<protein>
    <submittedName>
        <fullName evidence="2">Putative RNA dependent RNA polymerase</fullName>
    </submittedName>
</protein>
<name>A0A6B9HDC7_9VIRU</name>
<feature type="region of interest" description="Disordered" evidence="1">
    <location>
        <begin position="693"/>
        <end position="841"/>
    </location>
</feature>
<feature type="region of interest" description="Disordered" evidence="1">
    <location>
        <begin position="1172"/>
        <end position="1243"/>
    </location>
</feature>
<feature type="compositionally biased region" description="Basic and acidic residues" evidence="1">
    <location>
        <begin position="1228"/>
        <end position="1243"/>
    </location>
</feature>
<feature type="compositionally biased region" description="Basic and acidic residues" evidence="1">
    <location>
        <begin position="1193"/>
        <end position="1211"/>
    </location>
</feature>
<feature type="region of interest" description="Disordered" evidence="1">
    <location>
        <begin position="1091"/>
        <end position="1112"/>
    </location>
</feature>
<evidence type="ECO:0000313" key="2">
    <source>
        <dbReference type="EMBL" id="QGY72623.1"/>
    </source>
</evidence>
<dbReference type="EMBL" id="MN545908">
    <property type="protein sequence ID" value="QGY72623.1"/>
    <property type="molecule type" value="Genomic_RNA"/>
</dbReference>
<feature type="compositionally biased region" description="Basic and acidic residues" evidence="1">
    <location>
        <begin position="953"/>
        <end position="963"/>
    </location>
</feature>
<feature type="compositionally biased region" description="Polar residues" evidence="1">
    <location>
        <begin position="1007"/>
        <end position="1020"/>
    </location>
</feature>
<feature type="region of interest" description="Disordered" evidence="1">
    <location>
        <begin position="940"/>
        <end position="1025"/>
    </location>
</feature>